<keyword evidence="3" id="KW-0540">Nuclease</keyword>
<dbReference type="PANTHER" id="PTHR10150:SF0">
    <property type="entry name" value="DNA REPAIR ENDONUCLEASE XPF"/>
    <property type="match status" value="1"/>
</dbReference>
<dbReference type="InterPro" id="IPR006166">
    <property type="entry name" value="ERCC4_domain"/>
</dbReference>
<dbReference type="FunFam" id="3.40.50.10130:FF:000002">
    <property type="entry name" value="DNA repair endonuclease XPF"/>
    <property type="match status" value="1"/>
</dbReference>
<keyword evidence="4" id="KW-0255">Endonuclease</keyword>
<dbReference type="GO" id="GO:0000110">
    <property type="term" value="C:nucleotide-excision repair factor 1 complex"/>
    <property type="evidence" value="ECO:0007669"/>
    <property type="project" value="TreeGrafter"/>
</dbReference>
<evidence type="ECO:0000256" key="3">
    <source>
        <dbReference type="ARBA" id="ARBA00022722"/>
    </source>
</evidence>
<keyword evidence="5" id="KW-0227">DNA damage</keyword>
<evidence type="ECO:0000313" key="11">
    <source>
        <dbReference type="EMBL" id="JAC63941.1"/>
    </source>
</evidence>
<dbReference type="EMBL" id="GBEZ01022920">
    <property type="protein sequence ID" value="JAC63941.1"/>
    <property type="molecule type" value="Transcribed_RNA"/>
</dbReference>
<keyword evidence="7" id="KW-0238">DNA-binding</keyword>
<feature type="domain" description="ERCC4" evidence="10">
    <location>
        <begin position="3"/>
        <end position="106"/>
    </location>
</feature>
<proteinExistence type="inferred from homology"/>
<feature type="non-terminal residue" evidence="11">
    <location>
        <position position="199"/>
    </location>
</feature>
<reference evidence="11" key="1">
    <citation type="submission" date="2014-05" db="EMBL/GenBank/DDBJ databases">
        <title>The transcriptome of the halophilic microalga Tetraselmis sp. GSL018 isolated from the Great Salt Lake, Utah.</title>
        <authorList>
            <person name="Jinkerson R.E."/>
            <person name="D'Adamo S."/>
            <person name="Posewitz M.C."/>
        </authorList>
    </citation>
    <scope>NUCLEOTIDE SEQUENCE</scope>
    <source>
        <strain evidence="11">GSL018</strain>
    </source>
</reference>
<name>A0A061R063_9CHLO</name>
<dbReference type="GO" id="GO:0000724">
    <property type="term" value="P:double-strand break repair via homologous recombination"/>
    <property type="evidence" value="ECO:0007669"/>
    <property type="project" value="TreeGrafter"/>
</dbReference>
<dbReference type="Pfam" id="PF02732">
    <property type="entry name" value="ERCC4"/>
    <property type="match status" value="1"/>
</dbReference>
<keyword evidence="6" id="KW-0378">Hydrolase</keyword>
<evidence type="ECO:0000256" key="5">
    <source>
        <dbReference type="ARBA" id="ARBA00022763"/>
    </source>
</evidence>
<evidence type="ECO:0000256" key="6">
    <source>
        <dbReference type="ARBA" id="ARBA00022801"/>
    </source>
</evidence>
<evidence type="ECO:0000256" key="1">
    <source>
        <dbReference type="ARBA" id="ARBA00004123"/>
    </source>
</evidence>
<dbReference type="GO" id="GO:0003684">
    <property type="term" value="F:damaged DNA binding"/>
    <property type="evidence" value="ECO:0007669"/>
    <property type="project" value="TreeGrafter"/>
</dbReference>
<evidence type="ECO:0000256" key="2">
    <source>
        <dbReference type="ARBA" id="ARBA00010015"/>
    </source>
</evidence>
<dbReference type="InterPro" id="IPR010994">
    <property type="entry name" value="RuvA_2-like"/>
</dbReference>
<evidence type="ECO:0000256" key="9">
    <source>
        <dbReference type="ARBA" id="ARBA00023242"/>
    </source>
</evidence>
<dbReference type="GO" id="GO:0003697">
    <property type="term" value="F:single-stranded DNA binding"/>
    <property type="evidence" value="ECO:0007669"/>
    <property type="project" value="TreeGrafter"/>
</dbReference>
<comment type="similarity">
    <text evidence="2">Belongs to the XPF family.</text>
</comment>
<keyword evidence="8" id="KW-0234">DNA repair</keyword>
<dbReference type="Gene3D" id="3.40.50.10130">
    <property type="match status" value="1"/>
</dbReference>
<dbReference type="Gene3D" id="1.10.150.20">
    <property type="entry name" value="5' to 3' exonuclease, C-terminal subdomain"/>
    <property type="match status" value="1"/>
</dbReference>
<dbReference type="GO" id="GO:1901255">
    <property type="term" value="P:nucleotide-excision repair involved in interstrand cross-link repair"/>
    <property type="evidence" value="ECO:0007669"/>
    <property type="project" value="TreeGrafter"/>
</dbReference>
<dbReference type="CDD" id="cd20078">
    <property type="entry name" value="XPF_nuclease_XPF_euk"/>
    <property type="match status" value="1"/>
</dbReference>
<keyword evidence="9" id="KW-0539">Nucleus</keyword>
<dbReference type="GO" id="GO:0000014">
    <property type="term" value="F:single-stranded DNA endodeoxyribonuclease activity"/>
    <property type="evidence" value="ECO:0007669"/>
    <property type="project" value="TreeGrafter"/>
</dbReference>
<dbReference type="InterPro" id="IPR011335">
    <property type="entry name" value="Restrct_endonuc-II-like"/>
</dbReference>
<dbReference type="PANTHER" id="PTHR10150">
    <property type="entry name" value="DNA REPAIR ENDONUCLEASE XPF"/>
    <property type="match status" value="1"/>
</dbReference>
<accession>A0A061R063</accession>
<sequence length="199" mass="21942">PVTLEVGDYVLTPEICLERKAIPDLIQSFQSGRLYQQAEAMCRHYKTPVLLIEFDPDRAFALQGADEMEHTISQNSLQSKIALLVLHFPRLRIIWSRSLHATADIVIAIKNNQDEPNAEAAAALGIPEIGADGKTVGGDSLINQTAIDLLRRLPGVSDRNIHRVLASCNSVADLAKMSKEDISKILGGEKPARMLYEFL</sequence>
<protein>
    <submittedName>
        <fullName evidence="11">DNA excision repair protein ERCC-4</fullName>
    </submittedName>
</protein>
<dbReference type="SUPFAM" id="SSF47781">
    <property type="entry name" value="RuvA domain 2-like"/>
    <property type="match status" value="1"/>
</dbReference>
<dbReference type="GO" id="GO:0000712">
    <property type="term" value="P:resolution of meiotic recombination intermediates"/>
    <property type="evidence" value="ECO:0007669"/>
    <property type="project" value="TreeGrafter"/>
</dbReference>
<dbReference type="InterPro" id="IPR047520">
    <property type="entry name" value="XPF_nuclease"/>
</dbReference>
<evidence type="ECO:0000256" key="4">
    <source>
        <dbReference type="ARBA" id="ARBA00022759"/>
    </source>
</evidence>
<evidence type="ECO:0000256" key="7">
    <source>
        <dbReference type="ARBA" id="ARBA00023125"/>
    </source>
</evidence>
<evidence type="ECO:0000259" key="10">
    <source>
        <dbReference type="Pfam" id="PF02732"/>
    </source>
</evidence>
<organism evidence="11">
    <name type="scientific">Tetraselmis sp. GSL018</name>
    <dbReference type="NCBI Taxonomy" id="582737"/>
    <lineage>
        <taxon>Eukaryota</taxon>
        <taxon>Viridiplantae</taxon>
        <taxon>Chlorophyta</taxon>
        <taxon>core chlorophytes</taxon>
        <taxon>Chlorodendrophyceae</taxon>
        <taxon>Chlorodendrales</taxon>
        <taxon>Chlorodendraceae</taxon>
        <taxon>Tetraselmis</taxon>
    </lineage>
</organism>
<evidence type="ECO:0000256" key="8">
    <source>
        <dbReference type="ARBA" id="ARBA00023204"/>
    </source>
</evidence>
<feature type="non-terminal residue" evidence="11">
    <location>
        <position position="1"/>
    </location>
</feature>
<dbReference type="AlphaFoldDB" id="A0A061R063"/>
<comment type="subcellular location">
    <subcellularLocation>
        <location evidence="1">Nucleus</location>
    </subcellularLocation>
</comment>
<gene>
    <name evidence="11" type="primary">XPF</name>
    <name evidence="11" type="ORF">TSPGSL018_19407</name>
</gene>
<dbReference type="SUPFAM" id="SSF52980">
    <property type="entry name" value="Restriction endonuclease-like"/>
    <property type="match status" value="1"/>
</dbReference>